<dbReference type="InterPro" id="IPR001509">
    <property type="entry name" value="Epimerase_deHydtase"/>
</dbReference>
<evidence type="ECO:0000256" key="8">
    <source>
        <dbReference type="ARBA" id="ARBA00023144"/>
    </source>
</evidence>
<dbReference type="UniPathway" id="UPA00214"/>
<evidence type="ECO:0000313" key="13">
    <source>
        <dbReference type="EMBL" id="QVX24101.1"/>
    </source>
</evidence>
<comment type="similarity">
    <text evidence="4">Belongs to the NAD(P)-dependent epimerase/dehydratase family.</text>
</comment>
<evidence type="ECO:0000256" key="6">
    <source>
        <dbReference type="ARBA" id="ARBA00018569"/>
    </source>
</evidence>
<reference evidence="13" key="1">
    <citation type="journal article" date="2020" name="Ji Bing Jian Ce">
        <title>Distribution characteristics of capsule locus of Neisseria meningitidis clonal complex 4821 in China.</title>
        <authorList>
            <person name="Zhao P."/>
            <person name="Zhu B."/>
            <person name="Zhang A."/>
            <person name="Xu L."/>
            <person name="Gao Y."/>
            <person name="Yu J."/>
            <person name="Shao Z."/>
        </authorList>
    </citation>
    <scope>NUCLEOTIDE SEQUENCE</scope>
    <source>
        <strain evidence="13">360624</strain>
    </source>
</reference>
<keyword evidence="8" id="KW-0299">Galactose metabolism</keyword>
<accession>A0A8E7IP81</accession>
<dbReference type="AlphaFoldDB" id="A0A8E7IP81"/>
<organism evidence="13">
    <name type="scientific">Neisseria meningitidis</name>
    <dbReference type="NCBI Taxonomy" id="487"/>
    <lineage>
        <taxon>Bacteria</taxon>
        <taxon>Pseudomonadati</taxon>
        <taxon>Pseudomonadota</taxon>
        <taxon>Betaproteobacteria</taxon>
        <taxon>Neisseriales</taxon>
        <taxon>Neisseriaceae</taxon>
        <taxon>Neisseria</taxon>
    </lineage>
</organism>
<keyword evidence="9" id="KW-0413">Isomerase</keyword>
<dbReference type="GO" id="GO:0005829">
    <property type="term" value="C:cytosol"/>
    <property type="evidence" value="ECO:0007669"/>
    <property type="project" value="TreeGrafter"/>
</dbReference>
<sequence length="213" mass="23640">MRRAMIRKMPYTEDMRPGDTANPYGASKAMVERMLTDIQKADPRWSVILLRYFNPIGAHESGLIGEQPNGIPNNLLPYICQVASGRLPQLSVFGGDYPTPDGTGMRDYIHVMDLAEGHIAAMKAKSNVAGTHLLNLGSGRASSVLEIIRAFEAASGLTIPYEVKPRRAGDLACFYADPSYTKAQIGWQTQRDLTQMMEDSWRWVSNNPNGYDD</sequence>
<dbReference type="GO" id="GO:0003978">
    <property type="term" value="F:UDP-glucose 4-epimerase activity"/>
    <property type="evidence" value="ECO:0007669"/>
    <property type="project" value="UniProtKB-EC"/>
</dbReference>
<evidence type="ECO:0000256" key="5">
    <source>
        <dbReference type="ARBA" id="ARBA00013189"/>
    </source>
</evidence>
<evidence type="ECO:0000256" key="1">
    <source>
        <dbReference type="ARBA" id="ARBA00000083"/>
    </source>
</evidence>
<keyword evidence="8" id="KW-0119">Carbohydrate metabolism</keyword>
<evidence type="ECO:0000256" key="11">
    <source>
        <dbReference type="ARBA" id="ARBA00033067"/>
    </source>
</evidence>
<evidence type="ECO:0000256" key="7">
    <source>
        <dbReference type="ARBA" id="ARBA00023027"/>
    </source>
</evidence>
<evidence type="ECO:0000256" key="2">
    <source>
        <dbReference type="ARBA" id="ARBA00001911"/>
    </source>
</evidence>
<evidence type="ECO:0000256" key="10">
    <source>
        <dbReference type="ARBA" id="ARBA00031367"/>
    </source>
</evidence>
<dbReference type="EMBL" id="MN683855">
    <property type="protein sequence ID" value="QVX24101.1"/>
    <property type="molecule type" value="Genomic_DNA"/>
</dbReference>
<dbReference type="InterPro" id="IPR036291">
    <property type="entry name" value="NAD(P)-bd_dom_sf"/>
</dbReference>
<comment type="cofactor">
    <cofactor evidence="2">
        <name>NAD(+)</name>
        <dbReference type="ChEBI" id="CHEBI:57540"/>
    </cofactor>
</comment>
<dbReference type="PANTHER" id="PTHR43725:SF47">
    <property type="entry name" value="UDP-GLUCOSE 4-EPIMERASE"/>
    <property type="match status" value="1"/>
</dbReference>
<dbReference type="EC" id="5.1.3.2" evidence="5"/>
<evidence type="ECO:0000256" key="4">
    <source>
        <dbReference type="ARBA" id="ARBA00007637"/>
    </source>
</evidence>
<protein>
    <recommendedName>
        <fullName evidence="6">UDP-glucose 4-epimerase</fullName>
        <ecNumber evidence="5">5.1.3.2</ecNumber>
    </recommendedName>
    <alternativeName>
        <fullName evidence="11">Galactowaldenase</fullName>
    </alternativeName>
    <alternativeName>
        <fullName evidence="10">UDP-galactose 4-epimerase</fullName>
    </alternativeName>
</protein>
<evidence type="ECO:0000256" key="9">
    <source>
        <dbReference type="ARBA" id="ARBA00023235"/>
    </source>
</evidence>
<dbReference type="SUPFAM" id="SSF51735">
    <property type="entry name" value="NAD(P)-binding Rossmann-fold domains"/>
    <property type="match status" value="1"/>
</dbReference>
<feature type="domain" description="NAD-dependent epimerase/dehydratase" evidence="12">
    <location>
        <begin position="10"/>
        <end position="137"/>
    </location>
</feature>
<keyword evidence="7" id="KW-0520">NAD</keyword>
<comment type="catalytic activity">
    <reaction evidence="1">
        <text>UDP-alpha-D-glucose = UDP-alpha-D-galactose</text>
        <dbReference type="Rhea" id="RHEA:22168"/>
        <dbReference type="ChEBI" id="CHEBI:58885"/>
        <dbReference type="ChEBI" id="CHEBI:66914"/>
        <dbReference type="EC" id="5.1.3.2"/>
    </reaction>
</comment>
<name>A0A8E7IP81_NEIME</name>
<evidence type="ECO:0000256" key="3">
    <source>
        <dbReference type="ARBA" id="ARBA00004947"/>
    </source>
</evidence>
<comment type="pathway">
    <text evidence="3">Carbohydrate metabolism; galactose metabolism.</text>
</comment>
<dbReference type="GO" id="GO:0006012">
    <property type="term" value="P:galactose metabolic process"/>
    <property type="evidence" value="ECO:0007669"/>
    <property type="project" value="UniProtKB-UniPathway"/>
</dbReference>
<proteinExistence type="inferred from homology"/>
<dbReference type="Pfam" id="PF01370">
    <property type="entry name" value="Epimerase"/>
    <property type="match status" value="1"/>
</dbReference>
<dbReference type="NCBIfam" id="TIGR01179">
    <property type="entry name" value="galE"/>
    <property type="match status" value="1"/>
</dbReference>
<gene>
    <name evidence="13" type="primary">galE2</name>
</gene>
<dbReference type="PANTHER" id="PTHR43725">
    <property type="entry name" value="UDP-GLUCOSE 4-EPIMERASE"/>
    <property type="match status" value="1"/>
</dbReference>
<evidence type="ECO:0000259" key="12">
    <source>
        <dbReference type="Pfam" id="PF01370"/>
    </source>
</evidence>
<dbReference type="Gene3D" id="3.90.25.10">
    <property type="entry name" value="UDP-galactose 4-epimerase, domain 1"/>
    <property type="match status" value="1"/>
</dbReference>
<dbReference type="InterPro" id="IPR005886">
    <property type="entry name" value="UDP_G4E"/>
</dbReference>
<dbReference type="Gene3D" id="3.40.50.720">
    <property type="entry name" value="NAD(P)-binding Rossmann-like Domain"/>
    <property type="match status" value="1"/>
</dbReference>